<sequence>MPKKKKVIFNTSLQVVACGPKTSSAGKVLLSSLCFIVIQHQLCWWRDAIRRWILRCKKGSRIVHYADCSHFEWSGEVAQRTLKFANGHQMIIWNSFTAHQTRLQVRYDDDGETRSKLSDPATDPSDVHQKMIHWHPSSSPNRRDEVFKLEKAASTTPGAEIVPSSFRDLNFPDANSSDLIVEGDIAHCVWTVASDKPRAHWFI</sequence>
<evidence type="ECO:0000313" key="1">
    <source>
        <dbReference type="EMBL" id="OAE34785.1"/>
    </source>
</evidence>
<accession>A0A176WQI6</accession>
<name>A0A176WQI6_MARPO</name>
<comment type="caution">
    <text evidence="1">The sequence shown here is derived from an EMBL/GenBank/DDBJ whole genome shotgun (WGS) entry which is preliminary data.</text>
</comment>
<keyword evidence="2" id="KW-1185">Reference proteome</keyword>
<gene>
    <name evidence="1" type="ORF">AXG93_2528s1510</name>
</gene>
<proteinExistence type="predicted"/>
<dbReference type="Proteomes" id="UP000077202">
    <property type="component" value="Unassembled WGS sequence"/>
</dbReference>
<dbReference type="EMBL" id="LVLJ01000312">
    <property type="protein sequence ID" value="OAE34785.1"/>
    <property type="molecule type" value="Genomic_DNA"/>
</dbReference>
<dbReference type="AlphaFoldDB" id="A0A176WQI6"/>
<protein>
    <submittedName>
        <fullName evidence="1">Uncharacterized protein</fullName>
    </submittedName>
</protein>
<organism evidence="1 2">
    <name type="scientific">Marchantia polymorpha subsp. ruderalis</name>
    <dbReference type="NCBI Taxonomy" id="1480154"/>
    <lineage>
        <taxon>Eukaryota</taxon>
        <taxon>Viridiplantae</taxon>
        <taxon>Streptophyta</taxon>
        <taxon>Embryophyta</taxon>
        <taxon>Marchantiophyta</taxon>
        <taxon>Marchantiopsida</taxon>
        <taxon>Marchantiidae</taxon>
        <taxon>Marchantiales</taxon>
        <taxon>Marchantiaceae</taxon>
        <taxon>Marchantia</taxon>
    </lineage>
</organism>
<evidence type="ECO:0000313" key="2">
    <source>
        <dbReference type="Proteomes" id="UP000077202"/>
    </source>
</evidence>
<reference evidence="1" key="1">
    <citation type="submission" date="2016-03" db="EMBL/GenBank/DDBJ databases">
        <title>Mechanisms controlling the formation of the plant cell surface in tip-growing cells are functionally conserved among land plants.</title>
        <authorList>
            <person name="Honkanen S."/>
            <person name="Jones V.A."/>
            <person name="Morieri G."/>
            <person name="Champion C."/>
            <person name="Hetherington A.J."/>
            <person name="Kelly S."/>
            <person name="Saint-Marcoux D."/>
            <person name="Proust H."/>
            <person name="Prescott H."/>
            <person name="Dolan L."/>
        </authorList>
    </citation>
    <scope>NUCLEOTIDE SEQUENCE [LARGE SCALE GENOMIC DNA]</scope>
    <source>
        <tissue evidence="1">Whole gametophyte</tissue>
    </source>
</reference>